<evidence type="ECO:0000256" key="4">
    <source>
        <dbReference type="ARBA" id="ARBA00022692"/>
    </source>
</evidence>
<dbReference type="InterPro" id="IPR000531">
    <property type="entry name" value="Beta-barrel_TonB"/>
</dbReference>
<keyword evidence="7 10" id="KW-0472">Membrane</keyword>
<sequence length="604" mass="65727">MTMTQLILLAMFAVAPVRDTSVLVLDEVVVTAERVRHAVRDVAASVSVVSGVDIERSGARTATDALAQLPGVFVQRTGQFGRTDIDIRGVGDRGCRIAVLVDGRPEKMPIYGCVVTHTLPAHNVERIELVRGPLSVLYGSDAMAGVVNIITRRAGRPLDLSARMEYGSFGTMHGRLTAGTRQQNWHLLFSADKAMSSGHLPNSQYNGNDVSICAGLGLSSKLDLDFTGKFFSGIKHEPRRSTDPETLVATGWNQYDRGGLDLTATIAGTPVQGFAKVYRTFGEHEFDPKDCWHSTDYTNGAVLHARRDFAFGNLLQAGVEAKNMSGTWMKSDTNKPSWSRNQVGFFAQDEQRFGPVSANAGVRYEYDDISGGIVAPKAGVVLRLPGRASLRASLNRGFRFAPLNYTSVFPPKNPDLKPEVTWNYEVGAAWEVVPGFAFDFAGYMLDGENLIETGPNPNPPPPVQFQNKGRFRFKGIETGLTARSGWFRGTLAATLADYGVNTRARPGLKLDGTVGAELNRVTAEIAGHGVGRYFAADSSQSPIPAYATLDFRAGYRLLNWLRVSGRIENVFDARYDAFADLPGAGAGLYRQPGRSFTLALDFEN</sequence>
<keyword evidence="5" id="KW-0732">Signal</keyword>
<dbReference type="Pfam" id="PF00593">
    <property type="entry name" value="TonB_dep_Rec_b-barrel"/>
    <property type="match status" value="1"/>
</dbReference>
<evidence type="ECO:0000256" key="3">
    <source>
        <dbReference type="ARBA" id="ARBA00022452"/>
    </source>
</evidence>
<dbReference type="PANTHER" id="PTHR30069:SF29">
    <property type="entry name" value="HEMOGLOBIN AND HEMOGLOBIN-HAPTOGLOBIN-BINDING PROTEIN 1-RELATED"/>
    <property type="match status" value="1"/>
</dbReference>
<dbReference type="PROSITE" id="PS52016">
    <property type="entry name" value="TONB_DEPENDENT_REC_3"/>
    <property type="match status" value="1"/>
</dbReference>
<dbReference type="Gene3D" id="2.40.170.20">
    <property type="entry name" value="TonB-dependent receptor, beta-barrel domain"/>
    <property type="match status" value="1"/>
</dbReference>
<dbReference type="PANTHER" id="PTHR30069">
    <property type="entry name" value="TONB-DEPENDENT OUTER MEMBRANE RECEPTOR"/>
    <property type="match status" value="1"/>
</dbReference>
<feature type="domain" description="TonB-dependent receptor plug" evidence="13">
    <location>
        <begin position="39"/>
        <end position="146"/>
    </location>
</feature>
<dbReference type="AlphaFoldDB" id="A0A7C4GHP2"/>
<evidence type="ECO:0000256" key="1">
    <source>
        <dbReference type="ARBA" id="ARBA00004571"/>
    </source>
</evidence>
<keyword evidence="4 10" id="KW-0812">Transmembrane</keyword>
<feature type="domain" description="TonB-dependent receptor-like beta-barrel" evidence="12">
    <location>
        <begin position="175"/>
        <end position="570"/>
    </location>
</feature>
<evidence type="ECO:0000256" key="9">
    <source>
        <dbReference type="ARBA" id="ARBA00023237"/>
    </source>
</evidence>
<name>A0A7C4GHP2_UNCW3</name>
<dbReference type="EMBL" id="DSUT01000142">
    <property type="protein sequence ID" value="HGK28622.1"/>
    <property type="molecule type" value="Genomic_DNA"/>
</dbReference>
<evidence type="ECO:0000256" key="11">
    <source>
        <dbReference type="RuleBase" id="RU003357"/>
    </source>
</evidence>
<evidence type="ECO:0000256" key="10">
    <source>
        <dbReference type="PROSITE-ProRule" id="PRU01360"/>
    </source>
</evidence>
<evidence type="ECO:0000259" key="13">
    <source>
        <dbReference type="Pfam" id="PF07715"/>
    </source>
</evidence>
<organism evidence="14">
    <name type="scientific">candidate division WOR-3 bacterium</name>
    <dbReference type="NCBI Taxonomy" id="2052148"/>
    <lineage>
        <taxon>Bacteria</taxon>
        <taxon>Bacteria division WOR-3</taxon>
    </lineage>
</organism>
<evidence type="ECO:0000259" key="12">
    <source>
        <dbReference type="Pfam" id="PF00593"/>
    </source>
</evidence>
<accession>A0A7C4GHP2</accession>
<dbReference type="InterPro" id="IPR036942">
    <property type="entry name" value="Beta-barrel_TonB_sf"/>
</dbReference>
<dbReference type="SUPFAM" id="SSF56935">
    <property type="entry name" value="Porins"/>
    <property type="match status" value="1"/>
</dbReference>
<dbReference type="InterPro" id="IPR039426">
    <property type="entry name" value="TonB-dep_rcpt-like"/>
</dbReference>
<dbReference type="CDD" id="cd01347">
    <property type="entry name" value="ligand_gated_channel"/>
    <property type="match status" value="1"/>
</dbReference>
<evidence type="ECO:0000256" key="2">
    <source>
        <dbReference type="ARBA" id="ARBA00022448"/>
    </source>
</evidence>
<evidence type="ECO:0000313" key="14">
    <source>
        <dbReference type="EMBL" id="HGK28622.1"/>
    </source>
</evidence>
<comment type="caution">
    <text evidence="14">The sequence shown here is derived from an EMBL/GenBank/DDBJ whole genome shotgun (WGS) entry which is preliminary data.</text>
</comment>
<dbReference type="Gene3D" id="2.170.130.10">
    <property type="entry name" value="TonB-dependent receptor, plug domain"/>
    <property type="match status" value="1"/>
</dbReference>
<keyword evidence="6 11" id="KW-0798">TonB box</keyword>
<dbReference type="InterPro" id="IPR012910">
    <property type="entry name" value="Plug_dom"/>
</dbReference>
<dbReference type="InterPro" id="IPR037066">
    <property type="entry name" value="Plug_dom_sf"/>
</dbReference>
<protein>
    <submittedName>
        <fullName evidence="14">TonB-dependent receptor</fullName>
    </submittedName>
</protein>
<gene>
    <name evidence="14" type="ORF">ENS41_06665</name>
</gene>
<dbReference type="GO" id="GO:0009279">
    <property type="term" value="C:cell outer membrane"/>
    <property type="evidence" value="ECO:0007669"/>
    <property type="project" value="UniProtKB-SubCell"/>
</dbReference>
<reference evidence="14" key="1">
    <citation type="journal article" date="2020" name="mSystems">
        <title>Genome- and Community-Level Interaction Insights into Carbon Utilization and Element Cycling Functions of Hydrothermarchaeota in Hydrothermal Sediment.</title>
        <authorList>
            <person name="Zhou Z."/>
            <person name="Liu Y."/>
            <person name="Xu W."/>
            <person name="Pan J."/>
            <person name="Luo Z.H."/>
            <person name="Li M."/>
        </authorList>
    </citation>
    <scope>NUCLEOTIDE SEQUENCE [LARGE SCALE GENOMIC DNA]</scope>
    <source>
        <strain evidence="14">SpSt-488</strain>
    </source>
</reference>
<evidence type="ECO:0000256" key="5">
    <source>
        <dbReference type="ARBA" id="ARBA00022729"/>
    </source>
</evidence>
<dbReference type="GO" id="GO:0044718">
    <property type="term" value="P:siderophore transmembrane transport"/>
    <property type="evidence" value="ECO:0007669"/>
    <property type="project" value="TreeGrafter"/>
</dbReference>
<evidence type="ECO:0000256" key="7">
    <source>
        <dbReference type="ARBA" id="ARBA00023136"/>
    </source>
</evidence>
<keyword evidence="8 14" id="KW-0675">Receptor</keyword>
<proteinExistence type="inferred from homology"/>
<comment type="subcellular location">
    <subcellularLocation>
        <location evidence="1 10">Cell outer membrane</location>
        <topology evidence="1 10">Multi-pass membrane protein</topology>
    </subcellularLocation>
</comment>
<keyword evidence="2 10" id="KW-0813">Transport</keyword>
<dbReference type="Pfam" id="PF07715">
    <property type="entry name" value="Plug"/>
    <property type="match status" value="1"/>
</dbReference>
<dbReference type="GO" id="GO:0015344">
    <property type="term" value="F:siderophore uptake transmembrane transporter activity"/>
    <property type="evidence" value="ECO:0007669"/>
    <property type="project" value="TreeGrafter"/>
</dbReference>
<keyword evidence="3 10" id="KW-1134">Transmembrane beta strand</keyword>
<evidence type="ECO:0000256" key="8">
    <source>
        <dbReference type="ARBA" id="ARBA00023170"/>
    </source>
</evidence>
<comment type="similarity">
    <text evidence="10 11">Belongs to the TonB-dependent receptor family.</text>
</comment>
<evidence type="ECO:0000256" key="6">
    <source>
        <dbReference type="ARBA" id="ARBA00023077"/>
    </source>
</evidence>
<keyword evidence="9 10" id="KW-0998">Cell outer membrane</keyword>